<dbReference type="InterPro" id="IPR001619">
    <property type="entry name" value="Sec1-like"/>
</dbReference>
<proteinExistence type="inferred from homology"/>
<comment type="similarity">
    <text evidence="1">Belongs to the STXBP/unc-18/SEC1 family.</text>
</comment>
<keyword evidence="2" id="KW-1185">Reference proteome</keyword>
<dbReference type="Gene3D" id="3.40.50.2060">
    <property type="match status" value="1"/>
</dbReference>
<organism evidence="2 3">
    <name type="scientific">Steinernema glaseri</name>
    <dbReference type="NCBI Taxonomy" id="37863"/>
    <lineage>
        <taxon>Eukaryota</taxon>
        <taxon>Metazoa</taxon>
        <taxon>Ecdysozoa</taxon>
        <taxon>Nematoda</taxon>
        <taxon>Chromadorea</taxon>
        <taxon>Rhabditida</taxon>
        <taxon>Tylenchina</taxon>
        <taxon>Panagrolaimomorpha</taxon>
        <taxon>Strongyloidoidea</taxon>
        <taxon>Steinernematidae</taxon>
        <taxon>Steinernema</taxon>
    </lineage>
</organism>
<dbReference type="Gene3D" id="1.25.40.60">
    <property type="match status" value="1"/>
</dbReference>
<dbReference type="GO" id="GO:0016192">
    <property type="term" value="P:vesicle-mediated transport"/>
    <property type="evidence" value="ECO:0007669"/>
    <property type="project" value="InterPro"/>
</dbReference>
<dbReference type="SUPFAM" id="SSF56815">
    <property type="entry name" value="Sec1/munc18-like (SM) proteins"/>
    <property type="match status" value="1"/>
</dbReference>
<name>A0A1I8A5M4_9BILA</name>
<accession>A0A1I8A5M4</accession>
<dbReference type="InterPro" id="IPR043127">
    <property type="entry name" value="Sec-1-like_dom3a"/>
</dbReference>
<dbReference type="Gene3D" id="3.90.830.10">
    <property type="entry name" value="Syntaxin Binding Protein 1, Chain A, domain 2"/>
    <property type="match status" value="1"/>
</dbReference>
<dbReference type="Proteomes" id="UP000095287">
    <property type="component" value="Unplaced"/>
</dbReference>
<dbReference type="PIRSF" id="PIRSF005715">
    <property type="entry name" value="VPS45_Sec1"/>
    <property type="match status" value="1"/>
</dbReference>
<evidence type="ECO:0000313" key="3">
    <source>
        <dbReference type="WBParaSite" id="L893_g32929.t1"/>
    </source>
</evidence>
<dbReference type="WBParaSite" id="L893_g32929.t1">
    <property type="protein sequence ID" value="L893_g32929.t1"/>
    <property type="gene ID" value="L893_g32929"/>
</dbReference>
<dbReference type="PANTHER" id="PTHR11679">
    <property type="entry name" value="VESICLE PROTEIN SORTING-ASSOCIATED"/>
    <property type="match status" value="1"/>
</dbReference>
<dbReference type="Pfam" id="PF00995">
    <property type="entry name" value="Sec1"/>
    <property type="match status" value="1"/>
</dbReference>
<evidence type="ECO:0000256" key="1">
    <source>
        <dbReference type="ARBA" id="ARBA00009884"/>
    </source>
</evidence>
<reference evidence="3" key="1">
    <citation type="submission" date="2016-11" db="UniProtKB">
        <authorList>
            <consortium name="WormBaseParasite"/>
        </authorList>
    </citation>
    <scope>IDENTIFICATION</scope>
</reference>
<protein>
    <submittedName>
        <fullName evidence="3">Sec1 family domain-containing protein 1</fullName>
    </submittedName>
</protein>
<dbReference type="InterPro" id="IPR027482">
    <property type="entry name" value="Sec1-like_dom2"/>
</dbReference>
<dbReference type="InterPro" id="IPR036045">
    <property type="entry name" value="Sec1-like_sf"/>
</dbReference>
<dbReference type="InterPro" id="IPR043154">
    <property type="entry name" value="Sec-1-like_dom1"/>
</dbReference>
<sequence length="665" mass="75154">MQGLNEQSVDTIRSRQIAAIKQAINFNEPVPDSLAYEPQWKVLILDKFGQDVISPLLNVKQLRDLGVTLHLLVTSRRESLPDVPAVYFVSPNDENIKLICADLEKNMFYLNMIYPLSRPRLEMLAQSAVTGSSVQQVQKLMDQYLNFISLEDDLFVLRRYNEESDLSYHAINDPDTTAEKMTSVIDTIVDGLFSVCATMGVVPIIRCPKGYGAAEEVATKLDQKIRDNFRDARNNLFTMENIRAGQMNVHRPVLIIADRGMDLATMLHHTWTYQALIHDVLDLDLNRVTMVDKQGKRKQYDMSANDKLWQQNKGNAFPEVAEAVQSDVDEYRKNEDKIKNLKKAMHMEDEADEAVSMLSDATSKLSSTVGSLPELLEKKQFLDLHTSVATAVLDHIKQRKLDELFETEEKILNRQPPDTPLIDLMKVCTEPMDALRLMLINYLCTPNVSKAEIEEQCAYLQELGVDNSAVKFVQRLRSFSNMHRTSEDHQGAGTKTVSMFSKLLNHSSRFVMEGVKNLVPKKHNLPLTKMVDSLIDTRSTGGQSTSTTDEFRYFDPKLMHSSASREAMKNRPGHMAQDVIVFVVGGGNYVEYQNIAEYGKAKGLTRITYGTTEIATPRQFTDQVSIVNIEQTKGDAILTSFSSRTKSVMIHLRQDGVGDGDRREV</sequence>
<evidence type="ECO:0000313" key="2">
    <source>
        <dbReference type="Proteomes" id="UP000095287"/>
    </source>
</evidence>
<dbReference type="Gene3D" id="3.40.50.1910">
    <property type="match status" value="1"/>
</dbReference>
<dbReference type="AlphaFoldDB" id="A0A1I8A5M4"/>